<proteinExistence type="predicted"/>
<dbReference type="EMBL" id="JARPUR010000002">
    <property type="protein sequence ID" value="KAK4881413.1"/>
    <property type="molecule type" value="Genomic_DNA"/>
</dbReference>
<comment type="caution">
    <text evidence="1">The sequence shown here is derived from an EMBL/GenBank/DDBJ whole genome shotgun (WGS) entry which is preliminary data.</text>
</comment>
<reference evidence="2" key="1">
    <citation type="submission" date="2023-01" db="EMBL/GenBank/DDBJ databases">
        <title>Key to firefly adult light organ development and bioluminescence: homeobox transcription factors regulate luciferase expression and transportation to peroxisome.</title>
        <authorList>
            <person name="Fu X."/>
        </authorList>
    </citation>
    <scope>NUCLEOTIDE SEQUENCE [LARGE SCALE GENOMIC DNA]</scope>
</reference>
<dbReference type="Pfam" id="PF07841">
    <property type="entry name" value="DM4_12"/>
    <property type="match status" value="1"/>
</dbReference>
<dbReference type="SMART" id="SM00718">
    <property type="entry name" value="DM4_12"/>
    <property type="match status" value="1"/>
</dbReference>
<dbReference type="PANTHER" id="PTHR21398">
    <property type="entry name" value="AGAP007094-PA"/>
    <property type="match status" value="1"/>
</dbReference>
<dbReference type="InterPro" id="IPR006631">
    <property type="entry name" value="DM4_12"/>
</dbReference>
<keyword evidence="2" id="KW-1185">Reference proteome</keyword>
<gene>
    <name evidence="1" type="ORF">RN001_004732</name>
</gene>
<dbReference type="AlphaFoldDB" id="A0AAN7SPM7"/>
<sequence length="166" mass="18562">MGGLFKLVIGVAIPVQLGLKQSMAYGLNFQFQYVGAQNHSQLEVYPPIIKRNRDKRQIQTNDRALTYAALESLMDRYEINGRSCMLRSICDNALESLHNKENGLYGQLMNILLTPNYGNGNVHTSLDPTYLDAQKAGEYGVNCVSLYPQCPYGHGILDIISTLIDF</sequence>
<dbReference type="Proteomes" id="UP001353858">
    <property type="component" value="Unassembled WGS sequence"/>
</dbReference>
<name>A0AAN7SPM7_9COLE</name>
<protein>
    <submittedName>
        <fullName evidence="1">Uncharacterized protein</fullName>
    </submittedName>
</protein>
<accession>A0AAN7SPM7</accession>
<evidence type="ECO:0000313" key="1">
    <source>
        <dbReference type="EMBL" id="KAK4881413.1"/>
    </source>
</evidence>
<evidence type="ECO:0000313" key="2">
    <source>
        <dbReference type="Proteomes" id="UP001353858"/>
    </source>
</evidence>
<organism evidence="1 2">
    <name type="scientific">Aquatica leii</name>
    <dbReference type="NCBI Taxonomy" id="1421715"/>
    <lineage>
        <taxon>Eukaryota</taxon>
        <taxon>Metazoa</taxon>
        <taxon>Ecdysozoa</taxon>
        <taxon>Arthropoda</taxon>
        <taxon>Hexapoda</taxon>
        <taxon>Insecta</taxon>
        <taxon>Pterygota</taxon>
        <taxon>Neoptera</taxon>
        <taxon>Endopterygota</taxon>
        <taxon>Coleoptera</taxon>
        <taxon>Polyphaga</taxon>
        <taxon>Elateriformia</taxon>
        <taxon>Elateroidea</taxon>
        <taxon>Lampyridae</taxon>
        <taxon>Luciolinae</taxon>
        <taxon>Aquatica</taxon>
    </lineage>
</organism>
<dbReference type="PANTHER" id="PTHR21398:SF11">
    <property type="entry name" value="HDC15381-RELATED"/>
    <property type="match status" value="1"/>
</dbReference>